<name>J3JS60_NYCOV</name>
<evidence type="ECO:0000259" key="1">
    <source>
        <dbReference type="Pfam" id="PF01434"/>
    </source>
</evidence>
<reference evidence="2" key="1">
    <citation type="submission" date="2004-12" db="EMBL/GenBank/DDBJ databases">
        <authorList>
            <person name="van Hoek A.H."/>
        </authorList>
    </citation>
    <scope>NUCLEOTIDE SEQUENCE</scope>
</reference>
<keyword evidence="2" id="KW-0378">Hydrolase</keyword>
<feature type="domain" description="Peptidase M41" evidence="1">
    <location>
        <begin position="26"/>
        <end position="209"/>
    </location>
</feature>
<organism evidence="2">
    <name type="scientific">Nyctotherus ovalis</name>
    <name type="common">Ciliate protozoan</name>
    <dbReference type="NCBI Taxonomy" id="70075"/>
    <lineage>
        <taxon>Eukaryota</taxon>
        <taxon>Sar</taxon>
        <taxon>Alveolata</taxon>
        <taxon>Ciliophora</taxon>
        <taxon>Intramacronucleata</taxon>
        <taxon>Armophorea</taxon>
        <taxon>Clevelandellida</taxon>
        <taxon>Nyctotheridae</taxon>
        <taxon>Nyctotherus</taxon>
    </lineage>
</organism>
<dbReference type="InterPro" id="IPR000642">
    <property type="entry name" value="Peptidase_M41"/>
</dbReference>
<dbReference type="EMBL" id="AJ871360">
    <property type="protein sequence ID" value="CAI59823.2"/>
    <property type="molecule type" value="Genomic_DNA"/>
</dbReference>
<reference evidence="2" key="2">
    <citation type="journal article" date="2005" name="Nature">
        <title>An anaerobic mitochondrion that produces hydrogen.</title>
        <authorList>
            <person name="Boxma B."/>
            <person name="de Graaf R.M."/>
            <person name="van der Staay G.W.M."/>
            <person name="van Alen T.A."/>
            <person name="Ricard G."/>
            <person name="Gabaldon T."/>
            <person name="van Hoek A.H.A.M."/>
            <person name="Moon-van der Staay S.Y."/>
            <person name="Koopman W.J.H."/>
            <person name="van Hellemond J.J."/>
            <person name="Tielens A.G.M."/>
            <person name="Friedrich T."/>
            <person name="Veenhuis M."/>
            <person name="Huynen M.A."/>
            <person name="Hackstein J.H.P."/>
        </authorList>
    </citation>
    <scope>NUCLEOTIDE SEQUENCE</scope>
</reference>
<dbReference type="GO" id="GO:0005524">
    <property type="term" value="F:ATP binding"/>
    <property type="evidence" value="ECO:0007669"/>
    <property type="project" value="InterPro"/>
</dbReference>
<dbReference type="GO" id="GO:0004176">
    <property type="term" value="F:ATP-dependent peptidase activity"/>
    <property type="evidence" value="ECO:0007669"/>
    <property type="project" value="InterPro"/>
</dbReference>
<keyword evidence="2" id="KW-0482">Metalloprotease</keyword>
<accession>J3JS60</accession>
<dbReference type="Pfam" id="PF01434">
    <property type="entry name" value="Peptidase_M41"/>
    <property type="match status" value="1"/>
</dbReference>
<feature type="non-terminal residue" evidence="2">
    <location>
        <position position="221"/>
    </location>
</feature>
<feature type="non-terminal residue" evidence="2">
    <location>
        <position position="1"/>
    </location>
</feature>
<dbReference type="InterPro" id="IPR037219">
    <property type="entry name" value="Peptidase_M41-like"/>
</dbReference>
<dbReference type="PANTHER" id="PTHR23076:SF97">
    <property type="entry name" value="ATP-DEPENDENT ZINC METALLOPROTEASE YME1L1"/>
    <property type="match status" value="1"/>
</dbReference>
<sequence>KHATMEDFDFARDQIIMGIERRNLKIDFKERMATAIHEVGHTLAAYYTDGPEHIYKVTINPRGGSLGAVTVPFTQTYHIPKENQVTYSTKEDLMKHIYSLLGGHVAEKLFIGRNKVTTGCSNDLQRATQLAYAMVREFGMDERYGLVHKGKKELSDEENRRIDEIVQMILKEASEKVELILKSHETEMRKIAKRLCQHGTLTGQEIRDLIEGKEIDKVTAQ</sequence>
<keyword evidence="2" id="KW-0645">Protease</keyword>
<dbReference type="GO" id="GO:0005739">
    <property type="term" value="C:mitochondrion"/>
    <property type="evidence" value="ECO:0007669"/>
    <property type="project" value="TreeGrafter"/>
</dbReference>
<protein>
    <submittedName>
        <fullName evidence="2">ATP-dependent metalloprotease YME1L</fullName>
    </submittedName>
</protein>
<dbReference type="AlphaFoldDB" id="J3JS60"/>
<dbReference type="Gene3D" id="1.20.58.760">
    <property type="entry name" value="Peptidase M41"/>
    <property type="match status" value="1"/>
</dbReference>
<dbReference type="GO" id="GO:0004222">
    <property type="term" value="F:metalloendopeptidase activity"/>
    <property type="evidence" value="ECO:0007669"/>
    <property type="project" value="InterPro"/>
</dbReference>
<dbReference type="PANTHER" id="PTHR23076">
    <property type="entry name" value="METALLOPROTEASE M41 FTSH"/>
    <property type="match status" value="1"/>
</dbReference>
<dbReference type="SUPFAM" id="SSF140990">
    <property type="entry name" value="FtsH protease domain-like"/>
    <property type="match status" value="1"/>
</dbReference>
<proteinExistence type="predicted"/>
<evidence type="ECO:0000313" key="2">
    <source>
        <dbReference type="EMBL" id="CAI59823.2"/>
    </source>
</evidence>
<dbReference type="GO" id="GO:0006508">
    <property type="term" value="P:proteolysis"/>
    <property type="evidence" value="ECO:0007669"/>
    <property type="project" value="UniProtKB-KW"/>
</dbReference>